<dbReference type="InterPro" id="IPR010613">
    <property type="entry name" value="PES"/>
</dbReference>
<dbReference type="InParanoid" id="A0A151ZCQ3"/>
<keyword evidence="1 4" id="KW-0690">Ribosome biogenesis</keyword>
<dbReference type="SMART" id="SM00292">
    <property type="entry name" value="BRCT"/>
    <property type="match status" value="1"/>
</dbReference>
<keyword evidence="8" id="KW-1185">Reference proteome</keyword>
<feature type="compositionally biased region" description="Low complexity" evidence="5">
    <location>
        <begin position="632"/>
        <end position="665"/>
    </location>
</feature>
<feature type="compositionally biased region" description="Basic and acidic residues" evidence="5">
    <location>
        <begin position="554"/>
        <end position="603"/>
    </location>
</feature>
<feature type="compositionally biased region" description="Basic and acidic residues" evidence="5">
    <location>
        <begin position="610"/>
        <end position="631"/>
    </location>
</feature>
<comment type="similarity">
    <text evidence="4">Belongs to the pescadillo family.</text>
</comment>
<keyword evidence="3 4" id="KW-0539">Nucleus</keyword>
<sequence length="674" mass="78655">MGGFRKFKKGDKGENLRFITRNEAAKKLQVSLKVFRKLCIIKGIHPRNPRKKLKGKSKTYYYAKDIRFLQHEKLIDIIRARKAAKVKSKKLEDRKEFGALKSFKKSLPEFSLDHIVKERYPTFQDALKDLDDCLSLVHLFASLDSSAEIKDGHITRCETLAREFQYYVMKSQSLRKVFLSIKGVYYQAEIMGETITWIAPLNYVNKKEKNVDYGVMINFLEFYETLMRFVNYRLFSSIGLQYPPRYDQSKLGKGDSLASILERKPKATTTTTTTTTTTKKTTKEHQTKKSESQKKLESKLGKINEVETEEVEEEDEMNNLEINSKGVAKDFEGLVKDGEDDLSSIPKIFDSSKLFDGFVFYLNREVPKHMLEFIITSFGGKVSWEGGDYAENDDKITHQIVDRKSLEKLYPTREYIQPQWVFDSVNNRYLLPVQEYGPGLIPPPHLSPFVIYEDDSYIPQRKAALDALINQKDFDSMKEKDQEMPDQEDEDSGEDDEEMEEDDENIRRIEQRYLQEMQQENKKRKQPDVPQKDGDNEDDDQDNNQDSMDEDEPVVQKEPTKKEREQLRKQKKEEEETKLAESMIKKKDMWLYNKIKDTNKQRQESNQALMDKRNKLAEGKDVNGKPREGERQVPLPKLPKVQKPQPNNKNNNNNNNSKNNKPSKQPAKKFKSSK</sequence>
<name>A0A151ZCQ3_TIELA</name>
<dbReference type="OrthoDB" id="10264910at2759"/>
<dbReference type="GO" id="GO:0003723">
    <property type="term" value="F:RNA binding"/>
    <property type="evidence" value="ECO:0007669"/>
    <property type="project" value="TreeGrafter"/>
</dbReference>
<dbReference type="PROSITE" id="PS50172">
    <property type="entry name" value="BRCT"/>
    <property type="match status" value="1"/>
</dbReference>
<evidence type="ECO:0000256" key="2">
    <source>
        <dbReference type="ARBA" id="ARBA00022552"/>
    </source>
</evidence>
<dbReference type="GO" id="GO:0030687">
    <property type="term" value="C:preribosome, large subunit precursor"/>
    <property type="evidence" value="ECO:0007669"/>
    <property type="project" value="UniProtKB-UniRule"/>
</dbReference>
<protein>
    <recommendedName>
        <fullName evidence="4">Pescadillo homolog</fullName>
    </recommendedName>
</protein>
<feature type="region of interest" description="Disordered" evidence="5">
    <location>
        <begin position="262"/>
        <end position="299"/>
    </location>
</feature>
<dbReference type="SUPFAM" id="SSF52113">
    <property type="entry name" value="BRCT domain"/>
    <property type="match status" value="1"/>
</dbReference>
<evidence type="ECO:0000313" key="8">
    <source>
        <dbReference type="Proteomes" id="UP000076078"/>
    </source>
</evidence>
<dbReference type="GO" id="GO:0005654">
    <property type="term" value="C:nucleoplasm"/>
    <property type="evidence" value="ECO:0007669"/>
    <property type="project" value="UniProtKB-SubCell"/>
</dbReference>
<dbReference type="EMBL" id="LODT01000034">
    <property type="protein sequence ID" value="KYQ91654.1"/>
    <property type="molecule type" value="Genomic_DNA"/>
</dbReference>
<comment type="subcellular location">
    <subcellularLocation>
        <location evidence="4">Nucleus</location>
        <location evidence="4">Nucleolus</location>
    </subcellularLocation>
    <subcellularLocation>
        <location evidence="4">Nucleus</location>
        <location evidence="4">Nucleoplasm</location>
    </subcellularLocation>
</comment>
<dbReference type="InterPro" id="IPR001357">
    <property type="entry name" value="BRCT_dom"/>
</dbReference>
<evidence type="ECO:0000256" key="5">
    <source>
        <dbReference type="SAM" id="MobiDB-lite"/>
    </source>
</evidence>
<dbReference type="AlphaFoldDB" id="A0A151ZCQ3"/>
<dbReference type="GO" id="GO:0000463">
    <property type="term" value="P:maturation of LSU-rRNA from tricistronic rRNA transcript (SSU-rRNA, 5.8S rRNA, LSU-rRNA)"/>
    <property type="evidence" value="ECO:0007669"/>
    <property type="project" value="UniProtKB-UniRule"/>
</dbReference>
<keyword evidence="2 4" id="KW-0698">rRNA processing</keyword>
<reference evidence="7 8" key="1">
    <citation type="submission" date="2015-12" db="EMBL/GenBank/DDBJ databases">
        <title>Dictyostelia acquired genes for synthesis and detection of signals that induce cell-type specialization by lateral gene transfer from prokaryotes.</title>
        <authorList>
            <person name="Gloeckner G."/>
            <person name="Schaap P."/>
        </authorList>
    </citation>
    <scope>NUCLEOTIDE SEQUENCE [LARGE SCALE GENOMIC DNA]</scope>
    <source>
        <strain evidence="7 8">TK</strain>
    </source>
</reference>
<feature type="compositionally biased region" description="Basic and acidic residues" evidence="5">
    <location>
        <begin position="281"/>
        <end position="299"/>
    </location>
</feature>
<gene>
    <name evidence="7" type="ORF">DLAC_07430</name>
</gene>
<dbReference type="InterPro" id="IPR036420">
    <property type="entry name" value="BRCT_dom_sf"/>
</dbReference>
<dbReference type="PANTHER" id="PTHR12221">
    <property type="entry name" value="PESCADILLO - RELATED"/>
    <property type="match status" value="1"/>
</dbReference>
<dbReference type="HAMAP" id="MF_03028">
    <property type="entry name" value="Pescadillo"/>
    <property type="match status" value="1"/>
</dbReference>
<dbReference type="Proteomes" id="UP000076078">
    <property type="component" value="Unassembled WGS sequence"/>
</dbReference>
<feature type="region of interest" description="Disordered" evidence="5">
    <location>
        <begin position="473"/>
        <end position="504"/>
    </location>
</feature>
<feature type="compositionally biased region" description="Basic and acidic residues" evidence="5">
    <location>
        <begin position="473"/>
        <end position="483"/>
    </location>
</feature>
<proteinExistence type="inferred from homology"/>
<comment type="function">
    <text evidence="4">Required for maturation of ribosomal RNAs and formation of the large ribosomal subunit.</text>
</comment>
<evidence type="ECO:0000313" key="7">
    <source>
        <dbReference type="EMBL" id="KYQ91654.1"/>
    </source>
</evidence>
<dbReference type="GO" id="GO:0070545">
    <property type="term" value="C:PeBoW complex"/>
    <property type="evidence" value="ECO:0007669"/>
    <property type="project" value="TreeGrafter"/>
</dbReference>
<dbReference type="CDD" id="cd17709">
    <property type="entry name" value="BRCT_pescadillo_like"/>
    <property type="match status" value="1"/>
</dbReference>
<comment type="caution">
    <text evidence="7">The sequence shown here is derived from an EMBL/GenBank/DDBJ whole genome shotgun (WGS) entry which is preliminary data.</text>
</comment>
<evidence type="ECO:0000256" key="4">
    <source>
        <dbReference type="HAMAP-Rule" id="MF_03028"/>
    </source>
</evidence>
<evidence type="ECO:0000259" key="6">
    <source>
        <dbReference type="PROSITE" id="PS50172"/>
    </source>
</evidence>
<feature type="compositionally biased region" description="Low complexity" evidence="5">
    <location>
        <begin position="268"/>
        <end position="279"/>
    </location>
</feature>
<evidence type="ECO:0000256" key="1">
    <source>
        <dbReference type="ARBA" id="ARBA00022517"/>
    </source>
</evidence>
<dbReference type="PANTHER" id="PTHR12221:SF6">
    <property type="entry name" value="PESCADILLO HOMOLOG"/>
    <property type="match status" value="1"/>
</dbReference>
<feature type="domain" description="BRCT" evidence="6">
    <location>
        <begin position="350"/>
        <end position="438"/>
    </location>
</feature>
<dbReference type="GO" id="GO:0043021">
    <property type="term" value="F:ribonucleoprotein complex binding"/>
    <property type="evidence" value="ECO:0007669"/>
    <property type="project" value="UniProtKB-UniRule"/>
</dbReference>
<accession>A0A151ZCQ3</accession>
<feature type="compositionally biased region" description="Acidic residues" evidence="5">
    <location>
        <begin position="535"/>
        <end position="553"/>
    </location>
</feature>
<dbReference type="STRING" id="361077.A0A151ZCQ3"/>
<organism evidence="7 8">
    <name type="scientific">Tieghemostelium lacteum</name>
    <name type="common">Slime mold</name>
    <name type="synonym">Dictyostelium lacteum</name>
    <dbReference type="NCBI Taxonomy" id="361077"/>
    <lineage>
        <taxon>Eukaryota</taxon>
        <taxon>Amoebozoa</taxon>
        <taxon>Evosea</taxon>
        <taxon>Eumycetozoa</taxon>
        <taxon>Dictyostelia</taxon>
        <taxon>Dictyosteliales</taxon>
        <taxon>Raperosteliaceae</taxon>
        <taxon>Tieghemostelium</taxon>
    </lineage>
</organism>
<dbReference type="Pfam" id="PF06732">
    <property type="entry name" value="Pescadillo_N"/>
    <property type="match status" value="1"/>
</dbReference>
<evidence type="ECO:0000256" key="3">
    <source>
        <dbReference type="ARBA" id="ARBA00023242"/>
    </source>
</evidence>
<dbReference type="GO" id="GO:0000466">
    <property type="term" value="P:maturation of 5.8S rRNA from tricistronic rRNA transcript (SSU-rRNA, 5.8S rRNA, LSU-rRNA)"/>
    <property type="evidence" value="ECO:0007669"/>
    <property type="project" value="UniProtKB-UniRule"/>
</dbReference>
<dbReference type="FunFam" id="3.40.50.10190:FF:000002">
    <property type="entry name" value="Pescadillo homolog"/>
    <property type="match status" value="1"/>
</dbReference>
<feature type="compositionally biased region" description="Acidic residues" evidence="5">
    <location>
        <begin position="484"/>
        <end position="504"/>
    </location>
</feature>
<dbReference type="FunCoup" id="A0A151ZCQ3">
    <property type="interactions" value="962"/>
</dbReference>
<feature type="region of interest" description="Disordered" evidence="5">
    <location>
        <begin position="516"/>
        <end position="674"/>
    </location>
</feature>
<dbReference type="OMA" id="QKVTWIV"/>
<dbReference type="Gene3D" id="3.40.50.10190">
    <property type="entry name" value="BRCT domain"/>
    <property type="match status" value="1"/>
</dbReference>
<dbReference type="Pfam" id="PF16589">
    <property type="entry name" value="BRCT_2"/>
    <property type="match status" value="1"/>
</dbReference>